<dbReference type="EMBL" id="JADEYR010000013">
    <property type="protein sequence ID" value="MBE9404719.1"/>
    <property type="molecule type" value="Genomic_DNA"/>
</dbReference>
<organism evidence="1 2">
    <name type="scientific">Brachybacterium epidermidis</name>
    <dbReference type="NCBI Taxonomy" id="2781983"/>
    <lineage>
        <taxon>Bacteria</taxon>
        <taxon>Bacillati</taxon>
        <taxon>Actinomycetota</taxon>
        <taxon>Actinomycetes</taxon>
        <taxon>Micrococcales</taxon>
        <taxon>Dermabacteraceae</taxon>
        <taxon>Brachybacterium</taxon>
    </lineage>
</organism>
<sequence>MACHSDFAPYDRLRILADFSRHQSVEQQNPELSGHAEMYDRDVTYVRGLLDSTGAGDF</sequence>
<keyword evidence="2" id="KW-1185">Reference proteome</keyword>
<accession>A0ABR9W2P7</accession>
<reference evidence="1 2" key="1">
    <citation type="submission" date="2020-10" db="EMBL/GenBank/DDBJ databases">
        <title>Draft genome and description of Brachybacterium epidermidis sp nov.</title>
        <authorList>
            <person name="Boxberger M."/>
            <person name="La Scola B."/>
        </authorList>
    </citation>
    <scope>NUCLEOTIDE SEQUENCE [LARGE SCALE GENOMIC DNA]</scope>
    <source>
        <strain evidence="1 2">Marseille-Q2903</strain>
    </source>
</reference>
<evidence type="ECO:0000313" key="2">
    <source>
        <dbReference type="Proteomes" id="UP000644727"/>
    </source>
</evidence>
<gene>
    <name evidence="1" type="ORF">IOE58_11160</name>
</gene>
<dbReference type="Proteomes" id="UP000644727">
    <property type="component" value="Unassembled WGS sequence"/>
</dbReference>
<name>A0ABR9W2P7_9MICO</name>
<dbReference type="RefSeq" id="WP_193866465.1">
    <property type="nucleotide sequence ID" value="NZ_JADEYR010000013.1"/>
</dbReference>
<protein>
    <submittedName>
        <fullName evidence="1">Uncharacterized protein</fullName>
    </submittedName>
</protein>
<comment type="caution">
    <text evidence="1">The sequence shown here is derived from an EMBL/GenBank/DDBJ whole genome shotgun (WGS) entry which is preliminary data.</text>
</comment>
<evidence type="ECO:0000313" key="1">
    <source>
        <dbReference type="EMBL" id="MBE9404719.1"/>
    </source>
</evidence>
<proteinExistence type="predicted"/>